<accession>A0A2A3JSH7</accession>
<reference evidence="2" key="3">
    <citation type="submission" date="2024-05" db="EMBL/GenBank/DDBJ databases">
        <title>Yangia mangrovi SAOS 153D genome.</title>
        <authorList>
            <person name="Verma A."/>
            <person name="Pal Y."/>
            <person name="Sundharam S."/>
            <person name="Bisht B."/>
            <person name="Srinivasan K."/>
        </authorList>
    </citation>
    <scope>NUCLEOTIDE SEQUENCE</scope>
    <source>
        <strain evidence="2">SAOS 153D</strain>
    </source>
</reference>
<feature type="transmembrane region" description="Helical" evidence="1">
    <location>
        <begin position="83"/>
        <end position="104"/>
    </location>
</feature>
<proteinExistence type="predicted"/>
<keyword evidence="1" id="KW-0472">Membrane</keyword>
<organism evidence="3">
    <name type="scientific">Alloyangia mangrovi</name>
    <dbReference type="NCBI Taxonomy" id="1779329"/>
    <lineage>
        <taxon>Bacteria</taxon>
        <taxon>Pseudomonadati</taxon>
        <taxon>Pseudomonadota</taxon>
        <taxon>Alphaproteobacteria</taxon>
        <taxon>Rhodobacterales</taxon>
        <taxon>Roseobacteraceae</taxon>
        <taxon>Alloyangia</taxon>
    </lineage>
</organism>
<sequence>MTLFEPSPLLIALIVFKSFVYLEVLALLALVRGLFARGPARLAALLSLVLAGCGIYASLAPTLAASLGLSGVPLLPVVSRLLAWQQGLPALLLASAPLVLSAALPGSRFRAIDILHMLLIAGLVGLWLAARFV</sequence>
<name>A0A2A3JSH7_9RHOB</name>
<reference evidence="4" key="2">
    <citation type="submission" date="2023-07" db="EMBL/GenBank/DDBJ databases">
        <title>Yangia mangrovi SAOS 153D genome.</title>
        <authorList>
            <person name="Verma A."/>
            <person name="Pal Y."/>
            <person name="Sundharam S."/>
            <person name="Bisht B."/>
            <person name="Srinivasan K."/>
        </authorList>
    </citation>
    <scope>NUCLEOTIDE SEQUENCE [LARGE SCALE GENOMIC DNA]</scope>
    <source>
        <strain evidence="4">SAOS 153D</strain>
    </source>
</reference>
<evidence type="ECO:0000313" key="4">
    <source>
        <dbReference type="Proteomes" id="UP000217448"/>
    </source>
</evidence>
<evidence type="ECO:0000313" key="2">
    <source>
        <dbReference type="EMBL" id="MCT4369046.1"/>
    </source>
</evidence>
<feature type="transmembrane region" description="Helical" evidence="1">
    <location>
        <begin position="6"/>
        <end position="30"/>
    </location>
</feature>
<feature type="transmembrane region" description="Helical" evidence="1">
    <location>
        <begin position="42"/>
        <end position="63"/>
    </location>
</feature>
<dbReference type="RefSeq" id="WP_095883249.1">
    <property type="nucleotide sequence ID" value="NZ_NTHN02000002.1"/>
</dbReference>
<feature type="transmembrane region" description="Helical" evidence="1">
    <location>
        <begin position="111"/>
        <end position="130"/>
    </location>
</feature>
<dbReference type="EMBL" id="NTHN02000002">
    <property type="protein sequence ID" value="MCT4369046.1"/>
    <property type="molecule type" value="Genomic_DNA"/>
</dbReference>
<comment type="caution">
    <text evidence="3">The sequence shown here is derived from an EMBL/GenBank/DDBJ whole genome shotgun (WGS) entry which is preliminary data.</text>
</comment>
<evidence type="ECO:0000256" key="1">
    <source>
        <dbReference type="SAM" id="Phobius"/>
    </source>
</evidence>
<reference evidence="3" key="1">
    <citation type="submission" date="2017-09" db="EMBL/GenBank/DDBJ databases">
        <title>Yangia sp. SAOS 153D whole genome sequencing.</title>
        <authorList>
            <person name="Verma A."/>
            <person name="Krishnamurthi S."/>
        </authorList>
    </citation>
    <scope>NUCLEOTIDE SEQUENCE [LARGE SCALE GENOMIC DNA]</scope>
    <source>
        <strain evidence="3">SAOS 153D</strain>
    </source>
</reference>
<keyword evidence="1" id="KW-1133">Transmembrane helix</keyword>
<evidence type="ECO:0000313" key="3">
    <source>
        <dbReference type="EMBL" id="PBD18103.1"/>
    </source>
</evidence>
<dbReference type="EMBL" id="NTHN01000279">
    <property type="protein sequence ID" value="PBD18103.1"/>
    <property type="molecule type" value="Genomic_DNA"/>
</dbReference>
<gene>
    <name evidence="2" type="ORF">CLG85_001300</name>
    <name evidence="3" type="ORF">CLG85_16560</name>
</gene>
<keyword evidence="4" id="KW-1185">Reference proteome</keyword>
<dbReference type="AlphaFoldDB" id="A0A2A3JSH7"/>
<dbReference type="Proteomes" id="UP000217448">
    <property type="component" value="Unassembled WGS sequence"/>
</dbReference>
<keyword evidence="1" id="KW-0812">Transmembrane</keyword>
<protein>
    <submittedName>
        <fullName evidence="3">Uncharacterized protein</fullName>
    </submittedName>
</protein>